<evidence type="ECO:0000256" key="1">
    <source>
        <dbReference type="ARBA" id="ARBA00004571"/>
    </source>
</evidence>
<evidence type="ECO:0000256" key="12">
    <source>
        <dbReference type="PROSITE-ProRule" id="PRU01360"/>
    </source>
</evidence>
<evidence type="ECO:0000256" key="2">
    <source>
        <dbReference type="ARBA" id="ARBA00009810"/>
    </source>
</evidence>
<evidence type="ECO:0000256" key="8">
    <source>
        <dbReference type="ARBA" id="ARBA00023077"/>
    </source>
</evidence>
<dbReference type="AlphaFoldDB" id="A0A643F6Z6"/>
<sequence>MIPALVAVACSMLFCVKGASPAPGCPRRRRSPLSEVGLPALALSAAALAPVPAAHAADTANDTPARLTIVGTATPPAASDGQVQVIDHEALTRYGDSSLSDALRRVPGVSVDMDGRIQLRGLGRGYTQVLLDGRPVGTQGQGVDLGDLDLSAIERVEIVRGATAADGGEGIAGTIRLYTRRAGGAARRSLVVEAQARHQRLNPAVGVDLAGALGPQLDWQAAARWQRGASAESSRVHSQWISDYGDVVYTDQSLISHRSVSHPRLNASGELAWQDGADRLALGAMAVDGPTHSTQRSALRNWNFDGVNASVSEGTQTIRDDEPEAWHLEPHARWRHGLAEGGALQAQWSWSKDVSHSRWQLLAQDAQGQVTDEEGEDDRSVTYAQQTQLRWDQPLGAGWRTTLGAQWVLDRLSDLSLSDGEADRSQLRRPTQALFAQAHWQPDAAWQLEAGWRQEHSQLDLDGQTQRRFDLGLPSLALLWTPTADLQWHAGLSRSYRQPRLRDLSPNGRSTGDYNQPWYPDVRGNPALRNEVATGLELGLTRRLGPAEWSLNLYARRLDDPIVFQVAQNGDGRWVLSPGNLGRAGLRGVEVRGQIDLAALPADSPWQLLATLRADLSFNQSHVDGQAAPSRLPGQAPLLINIGWDARPAGSLGWGATLHYEAGYASRALPTTSFNPSSGTANDPNTRVDQAAQCTLDVYALWALAPQSRLRLRANQLGADWRAVSRQRQQQGEWRTRFEGSRPWAVALSLEQDW</sequence>
<keyword evidence="10 16" id="KW-0675">Receptor</keyword>
<dbReference type="GO" id="GO:0006811">
    <property type="term" value="P:monoatomic ion transport"/>
    <property type="evidence" value="ECO:0007669"/>
    <property type="project" value="UniProtKB-KW"/>
</dbReference>
<keyword evidence="6" id="KW-0732">Signal</keyword>
<dbReference type="InterPro" id="IPR000531">
    <property type="entry name" value="Beta-barrel_TonB"/>
</dbReference>
<dbReference type="PROSITE" id="PS52016">
    <property type="entry name" value="TONB_DEPENDENT_REC_3"/>
    <property type="match status" value="1"/>
</dbReference>
<reference evidence="16 17" key="1">
    <citation type="submission" date="2019-09" db="EMBL/GenBank/DDBJ databases">
        <title>Draft genome sequences of 48 bacterial type strains from the CCUG.</title>
        <authorList>
            <person name="Tunovic T."/>
            <person name="Pineiro-Iglesias B."/>
            <person name="Unosson C."/>
            <person name="Inganas E."/>
            <person name="Ohlen M."/>
            <person name="Cardew S."/>
            <person name="Jensie-Markopoulos S."/>
            <person name="Salva-Serra F."/>
            <person name="Jaen-Luchoro D."/>
            <person name="Karlsson R."/>
            <person name="Svensson-Stadler L."/>
            <person name="Chun J."/>
            <person name="Moore E."/>
        </authorList>
    </citation>
    <scope>NUCLEOTIDE SEQUENCE [LARGE SCALE GENOMIC DNA]</scope>
    <source>
        <strain evidence="16 17">CCUG 30977</strain>
    </source>
</reference>
<keyword evidence="3 12" id="KW-0813">Transport</keyword>
<keyword evidence="8 13" id="KW-0798">TonB box</keyword>
<evidence type="ECO:0000259" key="15">
    <source>
        <dbReference type="Pfam" id="PF07715"/>
    </source>
</evidence>
<feature type="domain" description="TonB-dependent receptor-like beta-barrel" evidence="14">
    <location>
        <begin position="331"/>
        <end position="715"/>
    </location>
</feature>
<dbReference type="InterPro" id="IPR039426">
    <property type="entry name" value="TonB-dep_rcpt-like"/>
</dbReference>
<evidence type="ECO:0000256" key="13">
    <source>
        <dbReference type="RuleBase" id="RU003357"/>
    </source>
</evidence>
<dbReference type="Pfam" id="PF00593">
    <property type="entry name" value="TonB_dep_Rec_b-barrel"/>
    <property type="match status" value="1"/>
</dbReference>
<dbReference type="PANTHER" id="PTHR30069:SF53">
    <property type="entry name" value="COLICIN I RECEPTOR-RELATED"/>
    <property type="match status" value="1"/>
</dbReference>
<feature type="domain" description="TonB-dependent receptor plug" evidence="15">
    <location>
        <begin position="79"/>
        <end position="173"/>
    </location>
</feature>
<dbReference type="Gene3D" id="2.170.130.10">
    <property type="entry name" value="TonB-dependent receptor, plug domain"/>
    <property type="match status" value="1"/>
</dbReference>
<accession>A0A643F6Z6</accession>
<evidence type="ECO:0000256" key="11">
    <source>
        <dbReference type="ARBA" id="ARBA00023237"/>
    </source>
</evidence>
<dbReference type="SUPFAM" id="SSF56935">
    <property type="entry name" value="Porins"/>
    <property type="match status" value="1"/>
</dbReference>
<evidence type="ECO:0000256" key="5">
    <source>
        <dbReference type="ARBA" id="ARBA00022692"/>
    </source>
</evidence>
<evidence type="ECO:0000256" key="6">
    <source>
        <dbReference type="ARBA" id="ARBA00022729"/>
    </source>
</evidence>
<dbReference type="GO" id="GO:0015889">
    <property type="term" value="P:cobalamin transport"/>
    <property type="evidence" value="ECO:0007669"/>
    <property type="project" value="TreeGrafter"/>
</dbReference>
<evidence type="ECO:0000313" key="17">
    <source>
        <dbReference type="Proteomes" id="UP000430120"/>
    </source>
</evidence>
<evidence type="ECO:0000313" key="16">
    <source>
        <dbReference type="EMBL" id="KAB0574082.1"/>
    </source>
</evidence>
<dbReference type="InterPro" id="IPR037066">
    <property type="entry name" value="Plug_dom_sf"/>
</dbReference>
<name>A0A643F6Z6_IDEDE</name>
<dbReference type="EMBL" id="VZPB01000080">
    <property type="protein sequence ID" value="KAB0574082.1"/>
    <property type="molecule type" value="Genomic_DNA"/>
</dbReference>
<keyword evidence="9 12" id="KW-0472">Membrane</keyword>
<comment type="caution">
    <text evidence="16">The sequence shown here is derived from an EMBL/GenBank/DDBJ whole genome shotgun (WGS) entry which is preliminary data.</text>
</comment>
<evidence type="ECO:0000256" key="3">
    <source>
        <dbReference type="ARBA" id="ARBA00022448"/>
    </source>
</evidence>
<evidence type="ECO:0000259" key="14">
    <source>
        <dbReference type="Pfam" id="PF00593"/>
    </source>
</evidence>
<dbReference type="Gene3D" id="2.40.170.20">
    <property type="entry name" value="TonB-dependent receptor, beta-barrel domain"/>
    <property type="match status" value="1"/>
</dbReference>
<evidence type="ECO:0000256" key="7">
    <source>
        <dbReference type="ARBA" id="ARBA00023065"/>
    </source>
</evidence>
<dbReference type="InterPro" id="IPR036942">
    <property type="entry name" value="Beta-barrel_TonB_sf"/>
</dbReference>
<proteinExistence type="inferred from homology"/>
<dbReference type="Pfam" id="PF07715">
    <property type="entry name" value="Plug"/>
    <property type="match status" value="1"/>
</dbReference>
<comment type="similarity">
    <text evidence="2 12 13">Belongs to the TonB-dependent receptor family.</text>
</comment>
<evidence type="ECO:0000256" key="4">
    <source>
        <dbReference type="ARBA" id="ARBA00022452"/>
    </source>
</evidence>
<keyword evidence="17" id="KW-1185">Reference proteome</keyword>
<dbReference type="OrthoDB" id="8530571at2"/>
<evidence type="ECO:0000256" key="10">
    <source>
        <dbReference type="ARBA" id="ARBA00023170"/>
    </source>
</evidence>
<keyword evidence="4 12" id="KW-1134">Transmembrane beta strand</keyword>
<dbReference type="InterPro" id="IPR012910">
    <property type="entry name" value="Plug_dom"/>
</dbReference>
<gene>
    <name evidence="16" type="ORF">F7Q92_19975</name>
</gene>
<organism evidence="16 17">
    <name type="scientific">Ideonella dechloratans</name>
    <dbReference type="NCBI Taxonomy" id="36863"/>
    <lineage>
        <taxon>Bacteria</taxon>
        <taxon>Pseudomonadati</taxon>
        <taxon>Pseudomonadota</taxon>
        <taxon>Betaproteobacteria</taxon>
        <taxon>Burkholderiales</taxon>
        <taxon>Sphaerotilaceae</taxon>
        <taxon>Ideonella</taxon>
    </lineage>
</organism>
<keyword evidence="7" id="KW-0406">Ion transport</keyword>
<dbReference type="PANTHER" id="PTHR30069">
    <property type="entry name" value="TONB-DEPENDENT OUTER MEMBRANE RECEPTOR"/>
    <property type="match status" value="1"/>
</dbReference>
<evidence type="ECO:0000256" key="9">
    <source>
        <dbReference type="ARBA" id="ARBA00023136"/>
    </source>
</evidence>
<dbReference type="GO" id="GO:0009279">
    <property type="term" value="C:cell outer membrane"/>
    <property type="evidence" value="ECO:0007669"/>
    <property type="project" value="UniProtKB-SubCell"/>
</dbReference>
<keyword evidence="5 12" id="KW-0812">Transmembrane</keyword>
<keyword evidence="11 12" id="KW-0998">Cell outer membrane</keyword>
<protein>
    <submittedName>
        <fullName evidence="16">TonB-dependent receptor</fullName>
    </submittedName>
</protein>
<dbReference type="Proteomes" id="UP000430120">
    <property type="component" value="Unassembled WGS sequence"/>
</dbReference>
<comment type="subcellular location">
    <subcellularLocation>
        <location evidence="1 12">Cell outer membrane</location>
        <topology evidence="1 12">Multi-pass membrane protein</topology>
    </subcellularLocation>
</comment>